<protein>
    <recommendedName>
        <fullName evidence="3">Peptidase U49-like protein</fullName>
    </recommendedName>
</protein>
<name>A0ABP8BD69_9SPHI</name>
<dbReference type="InterPro" id="IPR019504">
    <property type="entry name" value="Peptidase_U49_Lit_pept"/>
</dbReference>
<dbReference type="RefSeq" id="WP_344851408.1">
    <property type="nucleotide sequence ID" value="NZ_BAABBY010000005.1"/>
</dbReference>
<evidence type="ECO:0000313" key="2">
    <source>
        <dbReference type="Proteomes" id="UP001501772"/>
    </source>
</evidence>
<accession>A0ABP8BD69</accession>
<reference evidence="2" key="1">
    <citation type="journal article" date="2019" name="Int. J. Syst. Evol. Microbiol.">
        <title>The Global Catalogue of Microorganisms (GCM) 10K type strain sequencing project: providing services to taxonomists for standard genome sequencing and annotation.</title>
        <authorList>
            <consortium name="The Broad Institute Genomics Platform"/>
            <consortium name="The Broad Institute Genome Sequencing Center for Infectious Disease"/>
            <person name="Wu L."/>
            <person name="Ma J."/>
        </authorList>
    </citation>
    <scope>NUCLEOTIDE SEQUENCE [LARGE SCALE GENOMIC DNA]</scope>
    <source>
        <strain evidence="2">JCM 17626</strain>
    </source>
</reference>
<organism evidence="1 2">
    <name type="scientific">Pedobacter jeongneungensis</name>
    <dbReference type="NCBI Taxonomy" id="947309"/>
    <lineage>
        <taxon>Bacteria</taxon>
        <taxon>Pseudomonadati</taxon>
        <taxon>Bacteroidota</taxon>
        <taxon>Sphingobacteriia</taxon>
        <taxon>Sphingobacteriales</taxon>
        <taxon>Sphingobacteriaceae</taxon>
        <taxon>Pedobacter</taxon>
    </lineage>
</organism>
<proteinExistence type="predicted"/>
<dbReference type="Pfam" id="PF10463">
    <property type="entry name" value="Peptidase_U49"/>
    <property type="match status" value="1"/>
</dbReference>
<keyword evidence="2" id="KW-1185">Reference proteome</keyword>
<gene>
    <name evidence="1" type="ORF">GCM10022289_20960</name>
</gene>
<comment type="caution">
    <text evidence="1">The sequence shown here is derived from an EMBL/GenBank/DDBJ whole genome shotgun (WGS) entry which is preliminary data.</text>
</comment>
<dbReference type="Proteomes" id="UP001501772">
    <property type="component" value="Unassembled WGS sequence"/>
</dbReference>
<evidence type="ECO:0008006" key="3">
    <source>
        <dbReference type="Google" id="ProtNLM"/>
    </source>
</evidence>
<sequence length="317" mass="36723">MRTENLIASLYDRLITTFENTSQISNSRLMSYGEEQLSRSIKIETGNFSTPFSDHQTKEIVLNERFLILTWCITYIIYEVTQNKSSTAIKLTETYSLLDKKDPEVQDLDHLFDWAFSLKHDDKTDWPTNLPNPTMKTFSVRVTNVIFIDAICYIMFHEVAHLVNGHWKNYQAIQKKLIIGEHLNSDEQMLCIQMEQEADSFAYDCLVSSQLDEEARYHKQLGIILTGLVSLFALKKGSKLTSITHPSSHVRIFNFLGQTAFSEDYEFQLNRVMNVGLSLFCKLQGITYEDKGFATFNALLDYFYNLLDKNQTEILIH</sequence>
<dbReference type="EMBL" id="BAABBY010000005">
    <property type="protein sequence ID" value="GAA4203934.1"/>
    <property type="molecule type" value="Genomic_DNA"/>
</dbReference>
<evidence type="ECO:0000313" key="1">
    <source>
        <dbReference type="EMBL" id="GAA4203934.1"/>
    </source>
</evidence>